<dbReference type="InterPro" id="IPR011764">
    <property type="entry name" value="Biotin_carboxylation_dom"/>
</dbReference>
<evidence type="ECO:0000256" key="8">
    <source>
        <dbReference type="PROSITE-ProRule" id="PRU00409"/>
    </source>
</evidence>
<evidence type="ECO:0000256" key="1">
    <source>
        <dbReference type="ARBA" id="ARBA00001953"/>
    </source>
</evidence>
<feature type="domain" description="Lipoyl-binding" evidence="9">
    <location>
        <begin position="534"/>
        <end position="609"/>
    </location>
</feature>
<dbReference type="InterPro" id="IPR005481">
    <property type="entry name" value="BC-like_N"/>
</dbReference>
<dbReference type="PROSITE" id="PS50975">
    <property type="entry name" value="ATP_GRASP"/>
    <property type="match status" value="1"/>
</dbReference>
<name>A0A5N6S9K7_9BIFI</name>
<dbReference type="SUPFAM" id="SSF56059">
    <property type="entry name" value="Glutathione synthetase ATP-binding domain-like"/>
    <property type="match status" value="1"/>
</dbReference>
<dbReference type="InterPro" id="IPR000089">
    <property type="entry name" value="Biotin_lipoyl"/>
</dbReference>
<dbReference type="Pfam" id="PF02786">
    <property type="entry name" value="CPSase_L_D2"/>
    <property type="match status" value="1"/>
</dbReference>
<dbReference type="GO" id="GO:0046872">
    <property type="term" value="F:metal ion binding"/>
    <property type="evidence" value="ECO:0007669"/>
    <property type="project" value="InterPro"/>
</dbReference>
<dbReference type="Gene3D" id="2.40.50.100">
    <property type="match status" value="1"/>
</dbReference>
<dbReference type="PROSITE" id="PS50968">
    <property type="entry name" value="BIOTINYL_LIPOYL"/>
    <property type="match status" value="1"/>
</dbReference>
<evidence type="ECO:0000259" key="11">
    <source>
        <dbReference type="PROSITE" id="PS50979"/>
    </source>
</evidence>
<dbReference type="PANTHER" id="PTHR18866:SF33">
    <property type="entry name" value="METHYLCROTONOYL-COA CARBOXYLASE SUBUNIT ALPHA, MITOCHONDRIAL-RELATED"/>
    <property type="match status" value="1"/>
</dbReference>
<accession>A0A5N6S9K7</accession>
<organism evidence="12 13">
    <name type="scientific">Bifidobacterium tibiigranuli</name>
    <dbReference type="NCBI Taxonomy" id="2172043"/>
    <lineage>
        <taxon>Bacteria</taxon>
        <taxon>Bacillati</taxon>
        <taxon>Actinomycetota</taxon>
        <taxon>Actinomycetes</taxon>
        <taxon>Bifidobacteriales</taxon>
        <taxon>Bifidobacteriaceae</taxon>
        <taxon>Bifidobacterium</taxon>
    </lineage>
</organism>
<dbReference type="Gene3D" id="3.30.470.20">
    <property type="entry name" value="ATP-grasp fold, B domain"/>
    <property type="match status" value="1"/>
</dbReference>
<dbReference type="RefSeq" id="WP_152579962.1">
    <property type="nucleotide sequence ID" value="NZ_JALCCS010000015.1"/>
</dbReference>
<dbReference type="GeneID" id="78126368"/>
<dbReference type="InterPro" id="IPR016185">
    <property type="entry name" value="PreATP-grasp_dom_sf"/>
</dbReference>
<dbReference type="FunFam" id="3.40.50.20:FF:000010">
    <property type="entry name" value="Propionyl-CoA carboxylase subunit alpha"/>
    <property type="match status" value="1"/>
</dbReference>
<dbReference type="GO" id="GO:0004075">
    <property type="term" value="F:biotin carboxylase activity"/>
    <property type="evidence" value="ECO:0007669"/>
    <property type="project" value="UniProtKB-EC"/>
</dbReference>
<comment type="catalytic activity">
    <reaction evidence="7">
        <text>N(6)-biotinyl-L-lysyl-[protein] + hydrogencarbonate + ATP = N(6)-carboxybiotinyl-L-lysyl-[protein] + ADP + phosphate + H(+)</text>
        <dbReference type="Rhea" id="RHEA:13501"/>
        <dbReference type="Rhea" id="RHEA-COMP:10505"/>
        <dbReference type="Rhea" id="RHEA-COMP:10506"/>
        <dbReference type="ChEBI" id="CHEBI:15378"/>
        <dbReference type="ChEBI" id="CHEBI:17544"/>
        <dbReference type="ChEBI" id="CHEBI:30616"/>
        <dbReference type="ChEBI" id="CHEBI:43474"/>
        <dbReference type="ChEBI" id="CHEBI:83144"/>
        <dbReference type="ChEBI" id="CHEBI:83145"/>
        <dbReference type="ChEBI" id="CHEBI:456216"/>
        <dbReference type="EC" id="6.3.4.14"/>
    </reaction>
    <physiologicalReaction direction="left-to-right" evidence="7">
        <dbReference type="Rhea" id="RHEA:13502"/>
    </physiologicalReaction>
</comment>
<evidence type="ECO:0000256" key="6">
    <source>
        <dbReference type="ARBA" id="ARBA00023267"/>
    </source>
</evidence>
<dbReference type="OrthoDB" id="9760256at2"/>
<dbReference type="PANTHER" id="PTHR18866">
    <property type="entry name" value="CARBOXYLASE:PYRUVATE/ACETYL-COA/PROPIONYL-COA CARBOXYLASE"/>
    <property type="match status" value="1"/>
</dbReference>
<protein>
    <recommendedName>
        <fullName evidence="2">biotin carboxylase</fullName>
        <ecNumber evidence="2">6.3.4.14</ecNumber>
    </recommendedName>
</protein>
<dbReference type="Gene3D" id="3.40.50.20">
    <property type="match status" value="1"/>
</dbReference>
<sequence length="609" mass="65314">MATTQAARPFHRVLVANRGEIAVRVLRAAHDADLTGIAIYAEQDRDSLFVSLADEAYSLNGSSAKDTYLNIDRILDIAKQCHAEAIHPGYGFLSESDEFAQRVIDAGLVWIGPSPQAIATLGNKVAARHIATLVGAPLAPGTVDPVTSVEEIEDFARTAGMPIAIKAAFGGGGKGLKIAHRFDEIPEAFESATREAIASFGRGECFVEKYLDHPRHVETQCLADMYGDVTIISTRDCSLQRRNQKLVEEAPAPFLSDEQHRLLVESSKALLHEAGYVGAGTCEFLLSTDGTISFLEVNTRLQVEHTVSEEVTGIDLVCEQFRIAAGGHVPDTDATAHGHAFEFRINAEDPAHDFMPQTGTITRYHEPGGPGVRVDSGVEEGDSVAPAFDSLLAKLVVTGPTRAVALARARRALAEYTIDGITTVLPFHRAIVNEPAFIGSEQGFSVYTRWIENDFANTLKSPDDATVQLAQPAKQSTELHTAIIELNGRRVSLRFPEGFLDNAITSGMQTVASAASPAPTRYRQQSANNSGGPAALAHNPGDVLAPMGGTVVKESVHVSDVVHEGDSLLVIESMKMEQIVRAPHAGTVTAMLVKFGDTFATGQPLLTIK</sequence>
<dbReference type="InterPro" id="IPR011761">
    <property type="entry name" value="ATP-grasp"/>
</dbReference>
<keyword evidence="3" id="KW-0436">Ligase</keyword>
<dbReference type="InterPro" id="IPR011054">
    <property type="entry name" value="Rudment_hybrid_motif"/>
</dbReference>
<evidence type="ECO:0000256" key="4">
    <source>
        <dbReference type="ARBA" id="ARBA00022741"/>
    </source>
</evidence>
<dbReference type="SMART" id="SM00878">
    <property type="entry name" value="Biotin_carb_C"/>
    <property type="match status" value="1"/>
</dbReference>
<dbReference type="SUPFAM" id="SSF51246">
    <property type="entry name" value="Rudiment single hybrid motif"/>
    <property type="match status" value="1"/>
</dbReference>
<evidence type="ECO:0000259" key="9">
    <source>
        <dbReference type="PROSITE" id="PS50968"/>
    </source>
</evidence>
<dbReference type="EC" id="6.3.4.14" evidence="2"/>
<reference evidence="12 13" key="1">
    <citation type="submission" date="2018-04" db="EMBL/GenBank/DDBJ databases">
        <authorList>
            <person name="Eckel V.P."/>
            <person name="Vogel R.F."/>
        </authorList>
    </citation>
    <scope>NUCLEOTIDE SEQUENCE [LARGE SCALE GENOMIC DNA]</scope>
    <source>
        <strain evidence="13">TMW 2.1764</strain>
    </source>
</reference>
<dbReference type="InterPro" id="IPR005482">
    <property type="entry name" value="Biotin_COase_C"/>
</dbReference>
<keyword evidence="5 8" id="KW-0067">ATP-binding</keyword>
<comment type="caution">
    <text evidence="12">The sequence shown here is derived from an EMBL/GenBank/DDBJ whole genome shotgun (WGS) entry which is preliminary data.</text>
</comment>
<dbReference type="CDD" id="cd06850">
    <property type="entry name" value="biotinyl_domain"/>
    <property type="match status" value="1"/>
</dbReference>
<gene>
    <name evidence="12" type="ORF">DDE84_01460</name>
</gene>
<evidence type="ECO:0000256" key="7">
    <source>
        <dbReference type="ARBA" id="ARBA00048501"/>
    </source>
</evidence>
<dbReference type="EMBL" id="QDAG01000001">
    <property type="protein sequence ID" value="KAE8130271.1"/>
    <property type="molecule type" value="Genomic_DNA"/>
</dbReference>
<dbReference type="SUPFAM" id="SSF52440">
    <property type="entry name" value="PreATP-grasp domain"/>
    <property type="match status" value="1"/>
</dbReference>
<dbReference type="InterPro" id="IPR050856">
    <property type="entry name" value="Biotin_carboxylase_complex"/>
</dbReference>
<evidence type="ECO:0000313" key="12">
    <source>
        <dbReference type="EMBL" id="KAE8130271.1"/>
    </source>
</evidence>
<dbReference type="InterPro" id="IPR011053">
    <property type="entry name" value="Single_hybrid_motif"/>
</dbReference>
<evidence type="ECO:0000313" key="13">
    <source>
        <dbReference type="Proteomes" id="UP000325415"/>
    </source>
</evidence>
<dbReference type="InterPro" id="IPR005479">
    <property type="entry name" value="CPAse_ATP-bd"/>
</dbReference>
<dbReference type="Proteomes" id="UP000325415">
    <property type="component" value="Unassembled WGS sequence"/>
</dbReference>
<dbReference type="PROSITE" id="PS00867">
    <property type="entry name" value="CPSASE_2"/>
    <property type="match status" value="1"/>
</dbReference>
<feature type="domain" description="Biotin carboxylation" evidence="11">
    <location>
        <begin position="9"/>
        <end position="452"/>
    </location>
</feature>
<proteinExistence type="predicted"/>
<feature type="domain" description="ATP-grasp" evidence="10">
    <location>
        <begin position="128"/>
        <end position="325"/>
    </location>
</feature>
<keyword evidence="4 8" id="KW-0547">Nucleotide-binding</keyword>
<dbReference type="Pfam" id="PF02785">
    <property type="entry name" value="Biotin_carb_C"/>
    <property type="match status" value="1"/>
</dbReference>
<dbReference type="SUPFAM" id="SSF51230">
    <property type="entry name" value="Single hybrid motif"/>
    <property type="match status" value="1"/>
</dbReference>
<dbReference type="AlphaFoldDB" id="A0A5N6S9K7"/>
<dbReference type="FunFam" id="2.40.50.100:FF:000003">
    <property type="entry name" value="Acetyl-CoA carboxylase biotin carboxyl carrier protein"/>
    <property type="match status" value="1"/>
</dbReference>
<evidence type="ECO:0000256" key="5">
    <source>
        <dbReference type="ARBA" id="ARBA00022840"/>
    </source>
</evidence>
<evidence type="ECO:0000259" key="10">
    <source>
        <dbReference type="PROSITE" id="PS50975"/>
    </source>
</evidence>
<keyword evidence="13" id="KW-1185">Reference proteome</keyword>
<keyword evidence="6" id="KW-0092">Biotin</keyword>
<dbReference type="PROSITE" id="PS50979">
    <property type="entry name" value="BC"/>
    <property type="match status" value="1"/>
</dbReference>
<dbReference type="FunFam" id="3.30.1490.20:FF:000003">
    <property type="entry name" value="acetyl-CoA carboxylase isoform X1"/>
    <property type="match status" value="1"/>
</dbReference>
<dbReference type="InterPro" id="IPR013815">
    <property type="entry name" value="ATP_grasp_subdomain_1"/>
</dbReference>
<comment type="cofactor">
    <cofactor evidence="1">
        <name>biotin</name>
        <dbReference type="ChEBI" id="CHEBI:57586"/>
    </cofactor>
</comment>
<evidence type="ECO:0000256" key="3">
    <source>
        <dbReference type="ARBA" id="ARBA00022598"/>
    </source>
</evidence>
<dbReference type="GO" id="GO:0005524">
    <property type="term" value="F:ATP binding"/>
    <property type="evidence" value="ECO:0007669"/>
    <property type="project" value="UniProtKB-UniRule"/>
</dbReference>
<dbReference type="Gene3D" id="3.30.1490.20">
    <property type="entry name" value="ATP-grasp fold, A domain"/>
    <property type="match status" value="1"/>
</dbReference>
<evidence type="ECO:0000256" key="2">
    <source>
        <dbReference type="ARBA" id="ARBA00013263"/>
    </source>
</evidence>
<dbReference type="Pfam" id="PF00289">
    <property type="entry name" value="Biotin_carb_N"/>
    <property type="match status" value="1"/>
</dbReference>
<dbReference type="Pfam" id="PF00364">
    <property type="entry name" value="Biotin_lipoyl"/>
    <property type="match status" value="1"/>
</dbReference>